<organism evidence="2 3">
    <name type="scientific">Raphanus sativus</name>
    <name type="common">Radish</name>
    <name type="synonym">Raphanus raphanistrum var. sativus</name>
    <dbReference type="NCBI Taxonomy" id="3726"/>
    <lineage>
        <taxon>Eukaryota</taxon>
        <taxon>Viridiplantae</taxon>
        <taxon>Streptophyta</taxon>
        <taxon>Embryophyta</taxon>
        <taxon>Tracheophyta</taxon>
        <taxon>Spermatophyta</taxon>
        <taxon>Magnoliopsida</taxon>
        <taxon>eudicotyledons</taxon>
        <taxon>Gunneridae</taxon>
        <taxon>Pentapetalae</taxon>
        <taxon>rosids</taxon>
        <taxon>malvids</taxon>
        <taxon>Brassicales</taxon>
        <taxon>Brassicaceae</taxon>
        <taxon>Brassiceae</taxon>
        <taxon>Raphanus</taxon>
    </lineage>
</organism>
<dbReference type="CDD" id="cd01650">
    <property type="entry name" value="RT_nLTR_like"/>
    <property type="match status" value="1"/>
</dbReference>
<dbReference type="RefSeq" id="XP_056852981.1">
    <property type="nucleotide sequence ID" value="XM_056997001.1"/>
</dbReference>
<evidence type="ECO:0000313" key="3">
    <source>
        <dbReference type="RefSeq" id="XP_056852981.1"/>
    </source>
</evidence>
<sequence length="524" mass="58942">MDSRPSFTNPTGTLLAPTSSEDIRLFFTTGVLHRQQNETHVRLIPKVTAARRVAEYRPISLCNTHYKIIAKILTRRLKPLLPQLISRSQSAFVAGRAIGDNVLITHETLHFLRTSEVKKYCSMAVKTDMSKAYDRIEWDFLRAVLEQLGFAQIWVDWVMACVETVLSSMCEKAQNNGSLPGVRVSRGSHAITHLLFADDTMFFCKSSASSVATLLGILRTYESLSGQCINFSTSSITFSAKTPMEVKTRVKDTLNIETEGGLEITQLDYAFSVESRKQVLLKAVLVAMPCYTMSCFKIPLSLCKQIQSLLTRFWWDSNLDKKKICWVSWDSLTQPKYAGGLGFRDVEMFNDALLAKIGWRLITNPDSLLGQVLLGKYAKYSSFMDVQLTGSASHGWRSILAGREILCKGLSWVIDSGERVRVWKDPWLSCGIPTTPIGPPNSHNENLLVSDLLCPVSNEWDFDRIRQHIPQYEDDIMHIITSHASSDDRLVWLFEKTGVYSTKSGYGVGIKDQAVLPPTLTLYN</sequence>
<protein>
    <submittedName>
        <fullName evidence="3">Uncharacterized protein LOC130502240</fullName>
    </submittedName>
</protein>
<dbReference type="OrthoDB" id="1738942at2759"/>
<dbReference type="Proteomes" id="UP000504610">
    <property type="component" value="Unplaced"/>
</dbReference>
<dbReference type="AlphaFoldDB" id="A0A9W3CN13"/>
<evidence type="ECO:0000259" key="1">
    <source>
        <dbReference type="Pfam" id="PF00078"/>
    </source>
</evidence>
<reference evidence="3" key="1">
    <citation type="submission" date="2025-08" db="UniProtKB">
        <authorList>
            <consortium name="RefSeq"/>
        </authorList>
    </citation>
    <scope>IDENTIFICATION</scope>
    <source>
        <tissue evidence="3">Leaf</tissue>
    </source>
</reference>
<dbReference type="Pfam" id="PF00078">
    <property type="entry name" value="RVT_1"/>
    <property type="match status" value="1"/>
</dbReference>
<gene>
    <name evidence="3" type="primary">LOC130502240</name>
</gene>
<keyword evidence="2" id="KW-1185">Reference proteome</keyword>
<name>A0A9W3CN13_RAPSA</name>
<dbReference type="PANTHER" id="PTHR33116">
    <property type="entry name" value="REVERSE TRANSCRIPTASE ZINC-BINDING DOMAIN-CONTAINING PROTEIN-RELATED-RELATED"/>
    <property type="match status" value="1"/>
</dbReference>
<dbReference type="SUPFAM" id="SSF56672">
    <property type="entry name" value="DNA/RNA polymerases"/>
    <property type="match status" value="1"/>
</dbReference>
<feature type="domain" description="Reverse transcriptase" evidence="1">
    <location>
        <begin position="45"/>
        <end position="168"/>
    </location>
</feature>
<dbReference type="KEGG" id="rsz:130502240"/>
<dbReference type="InterPro" id="IPR043502">
    <property type="entry name" value="DNA/RNA_pol_sf"/>
</dbReference>
<dbReference type="GeneID" id="130502240"/>
<dbReference type="InterPro" id="IPR000477">
    <property type="entry name" value="RT_dom"/>
</dbReference>
<accession>A0A9W3CN13</accession>
<evidence type="ECO:0000313" key="2">
    <source>
        <dbReference type="Proteomes" id="UP000504610"/>
    </source>
</evidence>
<proteinExistence type="predicted"/>
<dbReference type="PANTHER" id="PTHR33116:SF86">
    <property type="entry name" value="REVERSE TRANSCRIPTASE DOMAIN-CONTAINING PROTEIN"/>
    <property type="match status" value="1"/>
</dbReference>